<dbReference type="EMBL" id="MFBT01000006">
    <property type="protein sequence ID" value="OGE00002.1"/>
    <property type="molecule type" value="Genomic_DNA"/>
</dbReference>
<dbReference type="SUPFAM" id="SSF158446">
    <property type="entry name" value="IVS-encoded protein-like"/>
    <property type="match status" value="1"/>
</dbReference>
<dbReference type="Gene3D" id="1.20.1440.60">
    <property type="entry name" value="23S rRNA-intervening sequence"/>
    <property type="match status" value="1"/>
</dbReference>
<dbReference type="Pfam" id="PF05635">
    <property type="entry name" value="23S_rRNA_IVP"/>
    <property type="match status" value="1"/>
</dbReference>
<protein>
    <recommendedName>
        <fullName evidence="3">Four helix bundle protein</fullName>
    </recommendedName>
</protein>
<dbReference type="InterPro" id="IPR036583">
    <property type="entry name" value="23S_rRNA_IVS_sf"/>
</dbReference>
<dbReference type="InterPro" id="IPR012657">
    <property type="entry name" value="23S_rRNA-intervening_sequence"/>
</dbReference>
<sequence length="120" mass="13852">MANAKQIEFKKRLYRFVLRLIKFIENLKKTQTSRIISDQLLRSGTGILGTYIEGLSSSSKREYTNYFNYSLKSANESKAWVSILKDTGNGDRKEADWILKELEEYSKIFASSILTLKGKK</sequence>
<organism evidence="1 2">
    <name type="scientific">Candidatus Curtissbacteria bacterium RIFCSPLOWO2_01_FULL_42_50</name>
    <dbReference type="NCBI Taxonomy" id="1797730"/>
    <lineage>
        <taxon>Bacteria</taxon>
        <taxon>Candidatus Curtissiibacteriota</taxon>
    </lineage>
</organism>
<dbReference type="Proteomes" id="UP000177039">
    <property type="component" value="Unassembled WGS sequence"/>
</dbReference>
<gene>
    <name evidence="1" type="ORF">A3B54_05085</name>
</gene>
<name>A0A1F5H7E7_9BACT</name>
<reference evidence="1 2" key="1">
    <citation type="journal article" date="2016" name="Nat. Commun.">
        <title>Thousands of microbial genomes shed light on interconnected biogeochemical processes in an aquifer system.</title>
        <authorList>
            <person name="Anantharaman K."/>
            <person name="Brown C.T."/>
            <person name="Hug L.A."/>
            <person name="Sharon I."/>
            <person name="Castelle C.J."/>
            <person name="Probst A.J."/>
            <person name="Thomas B.C."/>
            <person name="Singh A."/>
            <person name="Wilkins M.J."/>
            <person name="Karaoz U."/>
            <person name="Brodie E.L."/>
            <person name="Williams K.H."/>
            <person name="Hubbard S.S."/>
            <person name="Banfield J.F."/>
        </authorList>
    </citation>
    <scope>NUCLEOTIDE SEQUENCE [LARGE SCALE GENOMIC DNA]</scope>
</reference>
<dbReference type="PANTHER" id="PTHR38471">
    <property type="entry name" value="FOUR HELIX BUNDLE PROTEIN"/>
    <property type="match status" value="1"/>
</dbReference>
<comment type="caution">
    <text evidence="1">The sequence shown here is derived from an EMBL/GenBank/DDBJ whole genome shotgun (WGS) entry which is preliminary data.</text>
</comment>
<evidence type="ECO:0008006" key="3">
    <source>
        <dbReference type="Google" id="ProtNLM"/>
    </source>
</evidence>
<proteinExistence type="predicted"/>
<evidence type="ECO:0000313" key="1">
    <source>
        <dbReference type="EMBL" id="OGE00002.1"/>
    </source>
</evidence>
<evidence type="ECO:0000313" key="2">
    <source>
        <dbReference type="Proteomes" id="UP000177039"/>
    </source>
</evidence>
<dbReference type="NCBIfam" id="TIGR02436">
    <property type="entry name" value="four helix bundle protein"/>
    <property type="match status" value="1"/>
</dbReference>
<accession>A0A1F5H7E7</accession>
<dbReference type="AlphaFoldDB" id="A0A1F5H7E7"/>
<dbReference type="PANTHER" id="PTHR38471:SF2">
    <property type="entry name" value="FOUR HELIX BUNDLE PROTEIN"/>
    <property type="match status" value="1"/>
</dbReference>